<dbReference type="Pfam" id="PF00211">
    <property type="entry name" value="Guanylate_cyc"/>
    <property type="match status" value="1"/>
</dbReference>
<dbReference type="EMBL" id="CP041636">
    <property type="protein sequence ID" value="QDO97431.1"/>
    <property type="molecule type" value="Genomic_DNA"/>
</dbReference>
<dbReference type="GO" id="GO:0035556">
    <property type="term" value="P:intracellular signal transduction"/>
    <property type="evidence" value="ECO:0007669"/>
    <property type="project" value="InterPro"/>
</dbReference>
<dbReference type="SMART" id="SM00044">
    <property type="entry name" value="CYCc"/>
    <property type="match status" value="1"/>
</dbReference>
<evidence type="ECO:0000256" key="6">
    <source>
        <dbReference type="ARBA" id="ARBA00023136"/>
    </source>
</evidence>
<dbReference type="PANTHER" id="PTHR43081">
    <property type="entry name" value="ADENYLATE CYCLASE, TERMINAL-DIFFERENTIATION SPECIFIC-RELATED"/>
    <property type="match status" value="1"/>
</dbReference>
<dbReference type="SUPFAM" id="SSF55073">
    <property type="entry name" value="Nucleotide cyclase"/>
    <property type="match status" value="1"/>
</dbReference>
<dbReference type="GO" id="GO:0006171">
    <property type="term" value="P:cAMP biosynthetic process"/>
    <property type="evidence" value="ECO:0007669"/>
    <property type="project" value="TreeGrafter"/>
</dbReference>
<dbReference type="PANTHER" id="PTHR43081:SF1">
    <property type="entry name" value="ADENYLATE CYCLASE, TERMINAL-DIFFERENTIATION SPECIFIC"/>
    <property type="match status" value="1"/>
</dbReference>
<dbReference type="CDD" id="cd07302">
    <property type="entry name" value="CHD"/>
    <property type="match status" value="1"/>
</dbReference>
<evidence type="ECO:0000256" key="3">
    <source>
        <dbReference type="ARBA" id="ARBA00022475"/>
    </source>
</evidence>
<dbReference type="InterPro" id="IPR050697">
    <property type="entry name" value="Adenylyl/Guanylyl_Cyclase_3/4"/>
</dbReference>
<feature type="transmembrane region" description="Helical" evidence="7">
    <location>
        <begin position="349"/>
        <end position="369"/>
    </location>
</feature>
<protein>
    <submittedName>
        <fullName evidence="9">Adenylate/guanylate cyclase domain-containing protein</fullName>
    </submittedName>
</protein>
<dbReference type="KEGG" id="fer:FNB15_09205"/>
<dbReference type="SMART" id="SM01080">
    <property type="entry name" value="CHASE2"/>
    <property type="match status" value="1"/>
</dbReference>
<dbReference type="Proteomes" id="UP000317496">
    <property type="component" value="Chromosome"/>
</dbReference>
<comment type="subcellular location">
    <subcellularLocation>
        <location evidence="1">Cell envelope</location>
    </subcellularLocation>
</comment>
<feature type="domain" description="Guanylate cyclase" evidence="8">
    <location>
        <begin position="437"/>
        <end position="568"/>
    </location>
</feature>
<dbReference type="InterPro" id="IPR029787">
    <property type="entry name" value="Nucleotide_cyclase"/>
</dbReference>
<dbReference type="AlphaFoldDB" id="A0A516H0W6"/>
<keyword evidence="4 7" id="KW-0812">Transmembrane</keyword>
<comment type="similarity">
    <text evidence="2">Belongs to the adenylyl cyclase class-3 family.</text>
</comment>
<dbReference type="Pfam" id="PF05226">
    <property type="entry name" value="CHASE2"/>
    <property type="match status" value="1"/>
</dbReference>
<dbReference type="PROSITE" id="PS50125">
    <property type="entry name" value="GUANYLATE_CYCLASE_2"/>
    <property type="match status" value="1"/>
</dbReference>
<feature type="transmembrane region" description="Helical" evidence="7">
    <location>
        <begin position="320"/>
        <end position="342"/>
    </location>
</feature>
<evidence type="ECO:0000313" key="9">
    <source>
        <dbReference type="EMBL" id="QDO97431.1"/>
    </source>
</evidence>
<reference evidence="9 10" key="1">
    <citation type="submission" date="2019-07" db="EMBL/GenBank/DDBJ databases">
        <title>Genome sequencing for Ferrovibrio sp. K5.</title>
        <authorList>
            <person name="Park S.-J."/>
        </authorList>
    </citation>
    <scope>NUCLEOTIDE SEQUENCE [LARGE SCALE GENOMIC DNA]</scope>
    <source>
        <strain evidence="9 10">K5</strain>
    </source>
</reference>
<dbReference type="GO" id="GO:0004016">
    <property type="term" value="F:adenylate cyclase activity"/>
    <property type="evidence" value="ECO:0007669"/>
    <property type="project" value="UniProtKB-ARBA"/>
</dbReference>
<dbReference type="OrthoDB" id="9762462at2"/>
<accession>A0A516H0W6</accession>
<dbReference type="Gene3D" id="3.30.70.1230">
    <property type="entry name" value="Nucleotide cyclase"/>
    <property type="match status" value="1"/>
</dbReference>
<dbReference type="InterPro" id="IPR007890">
    <property type="entry name" value="CHASE2"/>
</dbReference>
<gene>
    <name evidence="9" type="ORF">FNB15_09205</name>
</gene>
<evidence type="ECO:0000256" key="1">
    <source>
        <dbReference type="ARBA" id="ARBA00004196"/>
    </source>
</evidence>
<proteinExistence type="inferred from homology"/>
<dbReference type="InterPro" id="IPR001054">
    <property type="entry name" value="A/G_cyclase"/>
</dbReference>
<dbReference type="RefSeq" id="WP_144068412.1">
    <property type="nucleotide sequence ID" value="NZ_CP041636.1"/>
</dbReference>
<evidence type="ECO:0000256" key="2">
    <source>
        <dbReference type="ARBA" id="ARBA00005381"/>
    </source>
</evidence>
<evidence type="ECO:0000313" key="10">
    <source>
        <dbReference type="Proteomes" id="UP000317496"/>
    </source>
</evidence>
<sequence length="645" mass="68131">MTPAKLRDLAVVGAFALVAAIGFTSGPAAEWLRGASLDLLVPLRHAVFAQTASAGRVAVVAIDEETYRRPPFAEMPQAGWSPLLAPVLNAVAAEAAVVGFDVVYSTSLDNLQRGYERDFLIALRNTARAGKLVLGKVQHSAHPILPHGSQQVAVGGAANIRPLNAFEDSDGVIRRLPLSFATADGREAGLAAELALRAGASAMPPVDAAGNLLLDFNTAPGAVPTYSLADLHACAAAGRSDYFRDHFAGRVVILATVLDVEDRRLTSRRFVPMTDGVAAPPRCVHPAMQLAAAPRDSIAGVYIHATAVNNILDGRPLRDWPAATTATVAVALALLTAAAAFLLQLRVGLAGIAVVLVLLPFATVLLLQGGSVMPWLSLAAAMAVTAAVTVAYRFAVSDRDRRLIARLFSLYLPPVVVERMVAGGRMPALGGEEREVTVLFSDIAGFTAISEACDPATLVQGLNIYFSTMTDIIEAHGGFVDKYIGDAIVAVFGAPLDAPRHAEQAMRAAMQMRDVLRTEPERFSLAGLPLKTRIGLNTGRVLIGNIGSPRRFNYTAMGDAVNLAARLEGANKAYGTSILVSEDTMKAAGEAVVARRVDIVRVVGRAQPVRLYEPLAPREAASAEDLRLAAVPEDPAQAIRDLKEK</sequence>
<dbReference type="GO" id="GO:0030313">
    <property type="term" value="C:cell envelope"/>
    <property type="evidence" value="ECO:0007669"/>
    <property type="project" value="UniProtKB-SubCell"/>
</dbReference>
<keyword evidence="10" id="KW-1185">Reference proteome</keyword>
<keyword evidence="3" id="KW-1003">Cell membrane</keyword>
<organism evidence="9 10">
    <name type="scientific">Ferrovibrio terrae</name>
    <dbReference type="NCBI Taxonomy" id="2594003"/>
    <lineage>
        <taxon>Bacteria</taxon>
        <taxon>Pseudomonadati</taxon>
        <taxon>Pseudomonadota</taxon>
        <taxon>Alphaproteobacteria</taxon>
        <taxon>Rhodospirillales</taxon>
        <taxon>Rhodospirillaceae</taxon>
        <taxon>Ferrovibrio</taxon>
    </lineage>
</organism>
<evidence type="ECO:0000256" key="5">
    <source>
        <dbReference type="ARBA" id="ARBA00022989"/>
    </source>
</evidence>
<feature type="transmembrane region" description="Helical" evidence="7">
    <location>
        <begin position="375"/>
        <end position="396"/>
    </location>
</feature>
<evidence type="ECO:0000259" key="8">
    <source>
        <dbReference type="PROSITE" id="PS50125"/>
    </source>
</evidence>
<name>A0A516H0W6_9PROT</name>
<dbReference type="FunFam" id="3.30.70.1230:FF:000016">
    <property type="entry name" value="Adenylate/guanylate cyclase domain-containing protein"/>
    <property type="match status" value="1"/>
</dbReference>
<keyword evidence="6 7" id="KW-0472">Membrane</keyword>
<evidence type="ECO:0000256" key="7">
    <source>
        <dbReference type="SAM" id="Phobius"/>
    </source>
</evidence>
<keyword evidence="5 7" id="KW-1133">Transmembrane helix</keyword>
<evidence type="ECO:0000256" key="4">
    <source>
        <dbReference type="ARBA" id="ARBA00022692"/>
    </source>
</evidence>